<dbReference type="CDD" id="cd05300">
    <property type="entry name" value="2-Hacid_dh_1"/>
    <property type="match status" value="1"/>
</dbReference>
<protein>
    <recommendedName>
        <fullName evidence="3">D-isomer specific 2-hydroxyacid dehydrogenase NAD-binding domain-containing protein</fullName>
    </recommendedName>
</protein>
<feature type="domain" description="D-isomer specific 2-hydroxyacid dehydrogenase NAD-binding" evidence="3">
    <location>
        <begin position="12"/>
        <end position="192"/>
    </location>
</feature>
<evidence type="ECO:0000259" key="3">
    <source>
        <dbReference type="Pfam" id="PF02826"/>
    </source>
</evidence>
<dbReference type="GO" id="GO:0051287">
    <property type="term" value="F:NAD binding"/>
    <property type="evidence" value="ECO:0007669"/>
    <property type="project" value="InterPro"/>
</dbReference>
<sequence>GVNADAVSHHAMGLVLALARQLHLARDQQHNRYWRPMISDPAQREDDLCGQTMLIIGLGEIGSRLAKLAKIFGMRVLGVKQDISRHDGIADEVHAPSELPRLFSHADVVVLCCPLTSTTRNLIDQSAFSAMKSSGQLVNVARGGCVNETALANALTKGQIASAAIDHFYDEPLPVDSPFWSMKNLVITPHSAGETRKYEDNVIDILIQNLDRLWSGKEELVNQIL</sequence>
<accession>A0A382J7N3</accession>
<dbReference type="PANTHER" id="PTHR43333">
    <property type="entry name" value="2-HACID_DH_C DOMAIN-CONTAINING PROTEIN"/>
    <property type="match status" value="1"/>
</dbReference>
<proteinExistence type="predicted"/>
<dbReference type="GO" id="GO:0016491">
    <property type="term" value="F:oxidoreductase activity"/>
    <property type="evidence" value="ECO:0007669"/>
    <property type="project" value="UniProtKB-KW"/>
</dbReference>
<organism evidence="4">
    <name type="scientific">marine metagenome</name>
    <dbReference type="NCBI Taxonomy" id="408172"/>
    <lineage>
        <taxon>unclassified sequences</taxon>
        <taxon>metagenomes</taxon>
        <taxon>ecological metagenomes</taxon>
    </lineage>
</organism>
<dbReference type="PANTHER" id="PTHR43333:SF1">
    <property type="entry name" value="D-ISOMER SPECIFIC 2-HYDROXYACID DEHYDROGENASE NAD-BINDING DOMAIN-CONTAINING PROTEIN"/>
    <property type="match status" value="1"/>
</dbReference>
<gene>
    <name evidence="4" type="ORF">METZ01_LOCUS261048</name>
</gene>
<dbReference type="EMBL" id="UINC01072505">
    <property type="protein sequence ID" value="SVC08194.1"/>
    <property type="molecule type" value="Genomic_DNA"/>
</dbReference>
<evidence type="ECO:0000313" key="4">
    <source>
        <dbReference type="EMBL" id="SVC08194.1"/>
    </source>
</evidence>
<keyword evidence="1" id="KW-0560">Oxidoreductase</keyword>
<evidence type="ECO:0000256" key="1">
    <source>
        <dbReference type="ARBA" id="ARBA00023002"/>
    </source>
</evidence>
<dbReference type="InterPro" id="IPR036291">
    <property type="entry name" value="NAD(P)-bd_dom_sf"/>
</dbReference>
<feature type="non-terminal residue" evidence="4">
    <location>
        <position position="1"/>
    </location>
</feature>
<dbReference type="InterPro" id="IPR006140">
    <property type="entry name" value="D-isomer_DH_NAD-bd"/>
</dbReference>
<dbReference type="SUPFAM" id="SSF51735">
    <property type="entry name" value="NAD(P)-binding Rossmann-fold domains"/>
    <property type="match status" value="1"/>
</dbReference>
<dbReference type="Gene3D" id="3.40.50.720">
    <property type="entry name" value="NAD(P)-binding Rossmann-like Domain"/>
    <property type="match status" value="2"/>
</dbReference>
<reference evidence="4" key="1">
    <citation type="submission" date="2018-05" db="EMBL/GenBank/DDBJ databases">
        <authorList>
            <person name="Lanie J.A."/>
            <person name="Ng W.-L."/>
            <person name="Kazmierczak K.M."/>
            <person name="Andrzejewski T.M."/>
            <person name="Davidsen T.M."/>
            <person name="Wayne K.J."/>
            <person name="Tettelin H."/>
            <person name="Glass J.I."/>
            <person name="Rusch D."/>
            <person name="Podicherti R."/>
            <person name="Tsui H.-C.T."/>
            <person name="Winkler M.E."/>
        </authorList>
    </citation>
    <scope>NUCLEOTIDE SEQUENCE</scope>
</reference>
<dbReference type="Pfam" id="PF02826">
    <property type="entry name" value="2-Hacid_dh_C"/>
    <property type="match status" value="1"/>
</dbReference>
<evidence type="ECO:0000256" key="2">
    <source>
        <dbReference type="ARBA" id="ARBA00023027"/>
    </source>
</evidence>
<dbReference type="AlphaFoldDB" id="A0A382J7N3"/>
<name>A0A382J7N3_9ZZZZ</name>
<keyword evidence="2" id="KW-0520">NAD</keyword>